<dbReference type="Pfam" id="PF00924">
    <property type="entry name" value="MS_channel_2nd"/>
    <property type="match status" value="1"/>
</dbReference>
<dbReference type="SUPFAM" id="SSF82861">
    <property type="entry name" value="Mechanosensitive channel protein MscS (YggB), transmembrane region"/>
    <property type="match status" value="1"/>
</dbReference>
<dbReference type="AlphaFoldDB" id="A0A9D1HFI6"/>
<dbReference type="InterPro" id="IPR011066">
    <property type="entry name" value="MscS_channel_C_sf"/>
</dbReference>
<dbReference type="Pfam" id="PF21082">
    <property type="entry name" value="MS_channel_3rd"/>
    <property type="match status" value="1"/>
</dbReference>
<dbReference type="EMBL" id="DVLT01000011">
    <property type="protein sequence ID" value="HIU01974.1"/>
    <property type="molecule type" value="Genomic_DNA"/>
</dbReference>
<feature type="transmembrane region" description="Helical" evidence="7">
    <location>
        <begin position="33"/>
        <end position="55"/>
    </location>
</feature>
<evidence type="ECO:0000256" key="6">
    <source>
        <dbReference type="ARBA" id="ARBA00023136"/>
    </source>
</evidence>
<comment type="similarity">
    <text evidence="2">Belongs to the MscS (TC 1.A.23) family.</text>
</comment>
<evidence type="ECO:0000256" key="1">
    <source>
        <dbReference type="ARBA" id="ARBA00004651"/>
    </source>
</evidence>
<dbReference type="Gene3D" id="3.30.70.100">
    <property type="match status" value="1"/>
</dbReference>
<evidence type="ECO:0000256" key="4">
    <source>
        <dbReference type="ARBA" id="ARBA00022692"/>
    </source>
</evidence>
<reference evidence="10" key="2">
    <citation type="journal article" date="2021" name="PeerJ">
        <title>Extensive microbial diversity within the chicken gut microbiome revealed by metagenomics and culture.</title>
        <authorList>
            <person name="Gilroy R."/>
            <person name="Ravi A."/>
            <person name="Getino M."/>
            <person name="Pursley I."/>
            <person name="Horton D.L."/>
            <person name="Alikhan N.F."/>
            <person name="Baker D."/>
            <person name="Gharbi K."/>
            <person name="Hall N."/>
            <person name="Watson M."/>
            <person name="Adriaenssens E.M."/>
            <person name="Foster-Nyarko E."/>
            <person name="Jarju S."/>
            <person name="Secka A."/>
            <person name="Antonio M."/>
            <person name="Oren A."/>
            <person name="Chaudhuri R.R."/>
            <person name="La Ragione R."/>
            <person name="Hildebrand F."/>
            <person name="Pallen M.J."/>
        </authorList>
    </citation>
    <scope>NUCLEOTIDE SEQUENCE</scope>
    <source>
        <strain evidence="10">CHK187-14744</strain>
    </source>
</reference>
<gene>
    <name evidence="10" type="ORF">IAB63_01830</name>
</gene>
<evidence type="ECO:0000256" key="2">
    <source>
        <dbReference type="ARBA" id="ARBA00008017"/>
    </source>
</evidence>
<dbReference type="GO" id="GO:0008381">
    <property type="term" value="F:mechanosensitive monoatomic ion channel activity"/>
    <property type="evidence" value="ECO:0007669"/>
    <property type="project" value="InterPro"/>
</dbReference>
<keyword evidence="6 7" id="KW-0472">Membrane</keyword>
<keyword evidence="4 7" id="KW-0812">Transmembrane</keyword>
<feature type="domain" description="Mechanosensitive ion channel MscS C-terminal" evidence="9">
    <location>
        <begin position="192"/>
        <end position="270"/>
    </location>
</feature>
<evidence type="ECO:0000256" key="5">
    <source>
        <dbReference type="ARBA" id="ARBA00022989"/>
    </source>
</evidence>
<accession>A0A9D1HFI6</accession>
<dbReference type="Proteomes" id="UP000824164">
    <property type="component" value="Unassembled WGS sequence"/>
</dbReference>
<reference evidence="10" key="1">
    <citation type="submission" date="2020-10" db="EMBL/GenBank/DDBJ databases">
        <authorList>
            <person name="Gilroy R."/>
        </authorList>
    </citation>
    <scope>NUCLEOTIDE SEQUENCE</scope>
    <source>
        <strain evidence="10">CHK187-14744</strain>
    </source>
</reference>
<dbReference type="InterPro" id="IPR049278">
    <property type="entry name" value="MS_channel_C"/>
</dbReference>
<sequence length="311" mass="34372">MILHSASDITQTATDSLNSIMDASIGGFTFEKFISTAILIIVCLIVRRILIHLIGGFFKRLAIDRTLWNFLMSAIKGILLFTVVVIVAESLGIPSSSLIAIFSVFGLAISLAVQGFLSNLAGGLMILVSKPFSVGDFIDVASYTGTVTQTSLIYTHLLTSDHKVIYIPNSEISASKIINYTRQTERRIEIFVTASYDSPIADVKNAIQEVLDRLPDILKDPAPEVHVSAYQDSSIQYVVRGWAPTDSYWNAYYDLLEGIKDAFDRHDIEMNYPHLNVHMVKDTDIPVQAMKESSNFISAADNPKTILSKDS</sequence>
<evidence type="ECO:0000313" key="11">
    <source>
        <dbReference type="Proteomes" id="UP000824164"/>
    </source>
</evidence>
<name>A0A9D1HFI6_9FIRM</name>
<comment type="subcellular location">
    <subcellularLocation>
        <location evidence="1">Cell membrane</location>
        <topology evidence="1">Multi-pass membrane protein</topology>
    </subcellularLocation>
</comment>
<evidence type="ECO:0000259" key="9">
    <source>
        <dbReference type="Pfam" id="PF21082"/>
    </source>
</evidence>
<dbReference type="PANTHER" id="PTHR30221">
    <property type="entry name" value="SMALL-CONDUCTANCE MECHANOSENSITIVE CHANNEL"/>
    <property type="match status" value="1"/>
</dbReference>
<dbReference type="InterPro" id="IPR006685">
    <property type="entry name" value="MscS_channel_2nd"/>
</dbReference>
<dbReference type="InterPro" id="IPR010920">
    <property type="entry name" value="LSM_dom_sf"/>
</dbReference>
<keyword evidence="5 7" id="KW-1133">Transmembrane helix</keyword>
<dbReference type="SUPFAM" id="SSF82689">
    <property type="entry name" value="Mechanosensitive channel protein MscS (YggB), C-terminal domain"/>
    <property type="match status" value="1"/>
</dbReference>
<dbReference type="InterPro" id="IPR023408">
    <property type="entry name" value="MscS_beta-dom_sf"/>
</dbReference>
<dbReference type="InterPro" id="IPR045275">
    <property type="entry name" value="MscS_archaea/bacteria_type"/>
</dbReference>
<organism evidence="10 11">
    <name type="scientific">Candidatus Onthocola gallistercoris</name>
    <dbReference type="NCBI Taxonomy" id="2840876"/>
    <lineage>
        <taxon>Bacteria</taxon>
        <taxon>Bacillati</taxon>
        <taxon>Bacillota</taxon>
        <taxon>Bacilli</taxon>
        <taxon>Candidatus Onthocola</taxon>
    </lineage>
</organism>
<dbReference type="InterPro" id="IPR011014">
    <property type="entry name" value="MscS_channel_TM-2"/>
</dbReference>
<dbReference type="Gene3D" id="1.10.287.1260">
    <property type="match status" value="1"/>
</dbReference>
<protein>
    <submittedName>
        <fullName evidence="10">Mechanosensitive ion channel</fullName>
    </submittedName>
</protein>
<feature type="transmembrane region" description="Helical" evidence="7">
    <location>
        <begin position="100"/>
        <end position="128"/>
    </location>
</feature>
<dbReference type="SUPFAM" id="SSF50182">
    <property type="entry name" value="Sm-like ribonucleoproteins"/>
    <property type="match status" value="1"/>
</dbReference>
<dbReference type="PANTHER" id="PTHR30221:SF1">
    <property type="entry name" value="SMALL-CONDUCTANCE MECHANOSENSITIVE CHANNEL"/>
    <property type="match status" value="1"/>
</dbReference>
<evidence type="ECO:0000256" key="3">
    <source>
        <dbReference type="ARBA" id="ARBA00022475"/>
    </source>
</evidence>
<feature type="domain" description="Mechanosensitive ion channel MscS" evidence="8">
    <location>
        <begin position="117"/>
        <end position="182"/>
    </location>
</feature>
<dbReference type="Gene3D" id="2.30.30.60">
    <property type="match status" value="1"/>
</dbReference>
<evidence type="ECO:0000256" key="7">
    <source>
        <dbReference type="SAM" id="Phobius"/>
    </source>
</evidence>
<keyword evidence="3" id="KW-1003">Cell membrane</keyword>
<feature type="transmembrane region" description="Helical" evidence="7">
    <location>
        <begin position="67"/>
        <end position="88"/>
    </location>
</feature>
<evidence type="ECO:0000313" key="10">
    <source>
        <dbReference type="EMBL" id="HIU01974.1"/>
    </source>
</evidence>
<dbReference type="GO" id="GO:0005886">
    <property type="term" value="C:plasma membrane"/>
    <property type="evidence" value="ECO:0007669"/>
    <property type="project" value="UniProtKB-SubCell"/>
</dbReference>
<proteinExistence type="inferred from homology"/>
<evidence type="ECO:0000259" key="8">
    <source>
        <dbReference type="Pfam" id="PF00924"/>
    </source>
</evidence>
<comment type="caution">
    <text evidence="10">The sequence shown here is derived from an EMBL/GenBank/DDBJ whole genome shotgun (WGS) entry which is preliminary data.</text>
</comment>